<protein>
    <recommendedName>
        <fullName evidence="6">DUF4190 domain-containing protein</fullName>
    </recommendedName>
</protein>
<feature type="region of interest" description="Disordered" evidence="2">
    <location>
        <begin position="134"/>
        <end position="154"/>
    </location>
</feature>
<sequence length="278" mass="28769">MSQTQFPPAQFPDGQHPGGQYPGGQPSPYPFTPPQPSGSNGLATAGFVLSLLGILMSWIPLLNIFGVMLAVLGLILAGVGLAKSKKVNAGKGLAIAGLVLGVLTIVITIAINTVFVTALEDAIDETTSTEVVDKDGKSASKDVGTTRDNPAPLGSQVKGDDWTVVINSVSTVEKDAFDQKADSGKVLIAVNLTATYTGDDDQGESAWATVKYVGKDGKTVDGTDGIFVAEDAFDSLETVYSDGSVTGDKILEVPARWESGALAVSPGMFSDDTFVAVK</sequence>
<keyword evidence="3" id="KW-1133">Transmembrane helix</keyword>
<proteinExistence type="predicted"/>
<evidence type="ECO:0000256" key="3">
    <source>
        <dbReference type="SAM" id="Phobius"/>
    </source>
</evidence>
<keyword evidence="3" id="KW-0472">Membrane</keyword>
<evidence type="ECO:0000256" key="2">
    <source>
        <dbReference type="SAM" id="MobiDB-lite"/>
    </source>
</evidence>
<comment type="caution">
    <text evidence="4">The sequence shown here is derived from an EMBL/GenBank/DDBJ whole genome shotgun (WGS) entry which is preliminary data.</text>
</comment>
<feature type="region of interest" description="Disordered" evidence="2">
    <location>
        <begin position="1"/>
        <end position="36"/>
    </location>
</feature>
<feature type="compositionally biased region" description="Pro residues" evidence="2">
    <location>
        <begin position="25"/>
        <end position="36"/>
    </location>
</feature>
<accession>A0ABW1QZA0</accession>
<dbReference type="EMBL" id="JBHSQI010000009">
    <property type="protein sequence ID" value="MFC6154791.1"/>
    <property type="molecule type" value="Genomic_DNA"/>
</dbReference>
<organism evidence="4 5">
    <name type="scientific">Nocardioides yefusunii</name>
    <dbReference type="NCBI Taxonomy" id="2500546"/>
    <lineage>
        <taxon>Bacteria</taxon>
        <taxon>Bacillati</taxon>
        <taxon>Actinomycetota</taxon>
        <taxon>Actinomycetes</taxon>
        <taxon>Propionibacteriales</taxon>
        <taxon>Nocardioidaceae</taxon>
        <taxon>Nocardioides</taxon>
    </lineage>
</organism>
<reference evidence="5" key="1">
    <citation type="journal article" date="2019" name="Int. J. Syst. Evol. Microbiol.">
        <title>The Global Catalogue of Microorganisms (GCM) 10K type strain sequencing project: providing services to taxonomists for standard genome sequencing and annotation.</title>
        <authorList>
            <consortium name="The Broad Institute Genomics Platform"/>
            <consortium name="The Broad Institute Genome Sequencing Center for Infectious Disease"/>
            <person name="Wu L."/>
            <person name="Ma J."/>
        </authorList>
    </citation>
    <scope>NUCLEOTIDE SEQUENCE [LARGE SCALE GENOMIC DNA]</scope>
    <source>
        <strain evidence="5">DFY28</strain>
    </source>
</reference>
<evidence type="ECO:0000256" key="1">
    <source>
        <dbReference type="ARBA" id="ARBA00022729"/>
    </source>
</evidence>
<gene>
    <name evidence="4" type="ORF">ACFPWU_14070</name>
</gene>
<evidence type="ECO:0000313" key="5">
    <source>
        <dbReference type="Proteomes" id="UP001596098"/>
    </source>
</evidence>
<feature type="transmembrane region" description="Helical" evidence="3">
    <location>
        <begin position="65"/>
        <end position="82"/>
    </location>
</feature>
<dbReference type="InterPro" id="IPR029050">
    <property type="entry name" value="Immunoprotect_excell_Ig-like"/>
</dbReference>
<dbReference type="Proteomes" id="UP001596098">
    <property type="component" value="Unassembled WGS sequence"/>
</dbReference>
<name>A0ABW1QZA0_9ACTN</name>
<keyword evidence="5" id="KW-1185">Reference proteome</keyword>
<evidence type="ECO:0008006" key="6">
    <source>
        <dbReference type="Google" id="ProtNLM"/>
    </source>
</evidence>
<dbReference type="RefSeq" id="WP_128219162.1">
    <property type="nucleotide sequence ID" value="NZ_CP034929.1"/>
</dbReference>
<keyword evidence="1" id="KW-0732">Signal</keyword>
<dbReference type="Gene3D" id="2.60.40.1240">
    <property type="match status" value="1"/>
</dbReference>
<evidence type="ECO:0000313" key="4">
    <source>
        <dbReference type="EMBL" id="MFC6154791.1"/>
    </source>
</evidence>
<feature type="transmembrane region" description="Helical" evidence="3">
    <location>
        <begin position="94"/>
        <end position="119"/>
    </location>
</feature>
<keyword evidence="3" id="KW-0812">Transmembrane</keyword>